<evidence type="ECO:0000313" key="1">
    <source>
        <dbReference type="EMBL" id="CAG8603932.1"/>
    </source>
</evidence>
<dbReference type="Proteomes" id="UP000789702">
    <property type="component" value="Unassembled WGS sequence"/>
</dbReference>
<protein>
    <submittedName>
        <fullName evidence="1">7518_t:CDS:1</fullName>
    </submittedName>
</protein>
<comment type="caution">
    <text evidence="1">The sequence shown here is derived from an EMBL/GenBank/DDBJ whole genome shotgun (WGS) entry which is preliminary data.</text>
</comment>
<evidence type="ECO:0000313" key="2">
    <source>
        <dbReference type="Proteomes" id="UP000789702"/>
    </source>
</evidence>
<reference evidence="1" key="1">
    <citation type="submission" date="2021-06" db="EMBL/GenBank/DDBJ databases">
        <authorList>
            <person name="Kallberg Y."/>
            <person name="Tangrot J."/>
            <person name="Rosling A."/>
        </authorList>
    </citation>
    <scope>NUCLEOTIDE SEQUENCE</scope>
    <source>
        <strain evidence="1">IL203A</strain>
    </source>
</reference>
<gene>
    <name evidence="1" type="ORF">DHETER_LOCUS7363</name>
</gene>
<feature type="non-terminal residue" evidence="1">
    <location>
        <position position="1"/>
    </location>
</feature>
<organism evidence="1 2">
    <name type="scientific">Dentiscutata heterogama</name>
    <dbReference type="NCBI Taxonomy" id="1316150"/>
    <lineage>
        <taxon>Eukaryota</taxon>
        <taxon>Fungi</taxon>
        <taxon>Fungi incertae sedis</taxon>
        <taxon>Mucoromycota</taxon>
        <taxon>Glomeromycotina</taxon>
        <taxon>Glomeromycetes</taxon>
        <taxon>Diversisporales</taxon>
        <taxon>Gigasporaceae</taxon>
        <taxon>Dentiscutata</taxon>
    </lineage>
</organism>
<dbReference type="EMBL" id="CAJVPU010010256">
    <property type="protein sequence ID" value="CAG8603932.1"/>
    <property type="molecule type" value="Genomic_DNA"/>
</dbReference>
<accession>A0ACA9MPL6</accession>
<keyword evidence="2" id="KW-1185">Reference proteome</keyword>
<proteinExistence type="predicted"/>
<name>A0ACA9MPL6_9GLOM</name>
<sequence>DDFSKEFRYNIRQYNAAHAFTSLGAKIDQSVFDGYGPYSLHICRELYHRMGSLLPDLDAKATYAQLYIYDLEIAYQLRIERNESLSPNIIQSPENQSNIPRLTQLEFYTFRLFPWHNKFSTILHDEKLFQEFIVDTWAV</sequence>